<dbReference type="RefSeq" id="WP_344966960.1">
    <property type="nucleotide sequence ID" value="NZ_BAAAVI010000001.1"/>
</dbReference>
<keyword evidence="1" id="KW-0472">Membrane</keyword>
<dbReference type="EMBL" id="BAAAVI010000001">
    <property type="protein sequence ID" value="GAA2846478.1"/>
    <property type="molecule type" value="Genomic_DNA"/>
</dbReference>
<keyword evidence="3" id="KW-1185">Reference proteome</keyword>
<feature type="transmembrane region" description="Helical" evidence="1">
    <location>
        <begin position="119"/>
        <end position="140"/>
    </location>
</feature>
<comment type="caution">
    <text evidence="2">The sequence shown here is derived from an EMBL/GenBank/DDBJ whole genome shotgun (WGS) entry which is preliminary data.</text>
</comment>
<feature type="transmembrane region" description="Helical" evidence="1">
    <location>
        <begin position="293"/>
        <end position="311"/>
    </location>
</feature>
<feature type="transmembrane region" description="Helical" evidence="1">
    <location>
        <begin position="67"/>
        <end position="88"/>
    </location>
</feature>
<keyword evidence="1" id="KW-1133">Transmembrane helix</keyword>
<organism evidence="2 3">
    <name type="scientific">Streptosporangium fragile</name>
    <dbReference type="NCBI Taxonomy" id="46186"/>
    <lineage>
        <taxon>Bacteria</taxon>
        <taxon>Bacillati</taxon>
        <taxon>Actinomycetota</taxon>
        <taxon>Actinomycetes</taxon>
        <taxon>Streptosporangiales</taxon>
        <taxon>Streptosporangiaceae</taxon>
        <taxon>Streptosporangium</taxon>
    </lineage>
</organism>
<name>A0ABN3VPB1_9ACTN</name>
<feature type="transmembrane region" description="Helical" evidence="1">
    <location>
        <begin position="187"/>
        <end position="207"/>
    </location>
</feature>
<feature type="transmembrane region" description="Helical" evidence="1">
    <location>
        <begin position="152"/>
        <end position="175"/>
    </location>
</feature>
<sequence>MTWLVLRQARAQIIFMGVLLAALGVLLLVTGLDAASYISAHSQRGACPGTGNACEEFQWALKARYQLVYMIIGILPMVAHVLVGAFWGGPMIAREVERGTAKLAWTQSITLRQWLSAKLGIAFLIVLIGGLVFSGMVSWWRNVVDQVYPVRFAAVDVFNVTGVSPAVWWTFMFALGAAAGAVFRRTLAALAVAVSVGLIVLPVFSFLRPFYADPVRSVTVDTDAFPRDLLMAGMWLPPTGKEVAQPTSPKCPLSLYADSVDPRYLQCLKGEGYRYVTYHHPSSRYWEFQWKEAALLGAMAVLLTGVTVARTRRLRAV</sequence>
<dbReference type="Proteomes" id="UP001500831">
    <property type="component" value="Unassembled WGS sequence"/>
</dbReference>
<evidence type="ECO:0000313" key="3">
    <source>
        <dbReference type="Proteomes" id="UP001500831"/>
    </source>
</evidence>
<accession>A0ABN3VPB1</accession>
<reference evidence="2 3" key="1">
    <citation type="journal article" date="2019" name="Int. J. Syst. Evol. Microbiol.">
        <title>The Global Catalogue of Microorganisms (GCM) 10K type strain sequencing project: providing services to taxonomists for standard genome sequencing and annotation.</title>
        <authorList>
            <consortium name="The Broad Institute Genomics Platform"/>
            <consortium name="The Broad Institute Genome Sequencing Center for Infectious Disease"/>
            <person name="Wu L."/>
            <person name="Ma J."/>
        </authorList>
    </citation>
    <scope>NUCLEOTIDE SEQUENCE [LARGE SCALE GENOMIC DNA]</scope>
    <source>
        <strain evidence="2 3">JCM 6242</strain>
    </source>
</reference>
<keyword evidence="1" id="KW-0812">Transmembrane</keyword>
<evidence type="ECO:0000313" key="2">
    <source>
        <dbReference type="EMBL" id="GAA2846478.1"/>
    </source>
</evidence>
<evidence type="ECO:0000256" key="1">
    <source>
        <dbReference type="SAM" id="Phobius"/>
    </source>
</evidence>
<protein>
    <submittedName>
        <fullName evidence="2">ABC transporter permease</fullName>
    </submittedName>
</protein>
<proteinExistence type="predicted"/>
<gene>
    <name evidence="2" type="ORF">GCM10010517_03180</name>
</gene>